<keyword evidence="3" id="KW-1185">Reference proteome</keyword>
<dbReference type="Proteomes" id="UP000033684">
    <property type="component" value="Unassembled WGS sequence"/>
</dbReference>
<comment type="caution">
    <text evidence="2">The sequence shown here is derived from an EMBL/GenBank/DDBJ whole genome shotgun (WGS) entry which is preliminary data.</text>
</comment>
<gene>
    <name evidence="2" type="ORF">VZ94_21110</name>
</gene>
<dbReference type="AlphaFoldDB" id="A0A0F3IEB6"/>
<reference evidence="3" key="1">
    <citation type="submission" date="2015-03" db="EMBL/GenBank/DDBJ databases">
        <title>Draft genome sequence of a novel methanotroph (Sn10-6) isolated from flooded ricefield rhizosphere in India.</title>
        <authorList>
            <person name="Pandit P.S."/>
            <person name="Pore S.D."/>
            <person name="Arora P."/>
            <person name="Kapse N.G."/>
            <person name="Dhakephalkar P.K."/>
            <person name="Rahalkar M.C."/>
        </authorList>
    </citation>
    <scope>NUCLEOTIDE SEQUENCE [LARGE SCALE GENOMIC DNA]</scope>
    <source>
        <strain evidence="3">Sn10-6</strain>
    </source>
</reference>
<evidence type="ECO:0000313" key="3">
    <source>
        <dbReference type="Proteomes" id="UP000033684"/>
    </source>
</evidence>
<name>A0A0F3IEB6_9GAMM</name>
<protein>
    <submittedName>
        <fullName evidence="2">Uncharacterized protein</fullName>
    </submittedName>
</protein>
<keyword evidence="1" id="KW-0472">Membrane</keyword>
<evidence type="ECO:0000313" key="2">
    <source>
        <dbReference type="EMBL" id="KJV05027.1"/>
    </source>
</evidence>
<proteinExistence type="predicted"/>
<dbReference type="RefSeq" id="WP_045780759.1">
    <property type="nucleotide sequence ID" value="NZ_LAJX01000327.1"/>
</dbReference>
<keyword evidence="1" id="KW-1133">Transmembrane helix</keyword>
<reference evidence="2 3" key="2">
    <citation type="journal article" date="2016" name="Microb. Ecol.">
        <title>Genome Characteristics of a Novel Type I Methanotroph (Sn10-6) Isolated from a Flooded Indian Rice Field.</title>
        <authorList>
            <person name="Rahalkar M.C."/>
            <person name="Pandit P.S."/>
            <person name="Dhakephalkar P.K."/>
            <person name="Pore S."/>
            <person name="Arora P."/>
            <person name="Kapse N."/>
        </authorList>
    </citation>
    <scope>NUCLEOTIDE SEQUENCE [LARGE SCALE GENOMIC DNA]</scope>
    <source>
        <strain evidence="2 3">Sn10-6</strain>
    </source>
</reference>
<dbReference type="EMBL" id="LAJX01000327">
    <property type="protein sequence ID" value="KJV05027.1"/>
    <property type="molecule type" value="Genomic_DNA"/>
</dbReference>
<organism evidence="2 3">
    <name type="scientific">Methylocucumis oryzae</name>
    <dbReference type="NCBI Taxonomy" id="1632867"/>
    <lineage>
        <taxon>Bacteria</taxon>
        <taxon>Pseudomonadati</taxon>
        <taxon>Pseudomonadota</taxon>
        <taxon>Gammaproteobacteria</taxon>
        <taxon>Methylococcales</taxon>
        <taxon>Methylococcaceae</taxon>
        <taxon>Methylocucumis</taxon>
    </lineage>
</organism>
<accession>A0A0F3IEB6</accession>
<evidence type="ECO:0000256" key="1">
    <source>
        <dbReference type="SAM" id="Phobius"/>
    </source>
</evidence>
<keyword evidence="1" id="KW-0812">Transmembrane</keyword>
<sequence>MTTTPDEERIITSLAKHSWFMSFGKPVRYTPLDITYSFENVKPGYYENDHEAGVLEAHTGGDNPVFSAIGCAEVRGGSIEETLERCASLRRHILSAHLIALLCLMTFLTIFPFSFDAAAEKQPTPLYEPDSIYEFNYRERAPVF</sequence>
<feature type="transmembrane region" description="Helical" evidence="1">
    <location>
        <begin position="93"/>
        <end position="115"/>
    </location>
</feature>